<keyword evidence="2" id="KW-1185">Reference proteome</keyword>
<evidence type="ECO:0000313" key="2">
    <source>
        <dbReference type="Proteomes" id="UP001206067"/>
    </source>
</evidence>
<evidence type="ECO:0008006" key="3">
    <source>
        <dbReference type="Google" id="ProtNLM"/>
    </source>
</evidence>
<sequence>MNTPTDPRPKTRRRIPWFFPVPVAPNHNAWLPRRQVAFIGFLAQTRSVSEAAERVGMARQGAYRLRQHPWAGSLAAAWDAALGLEAAPACIIARSCRKPNVTLDELAWRQQVGLWRPVLRNRRLVNFAQKPCPATLFQLLARHDRACRGVRESDAWA</sequence>
<protein>
    <recommendedName>
        <fullName evidence="3">Helix-turn-helix domain-containing protein</fullName>
    </recommendedName>
</protein>
<name>A0ABT1XR68_9SPHN</name>
<dbReference type="RefSeq" id="WP_257595936.1">
    <property type="nucleotide sequence ID" value="NZ_JANKHH010000005.1"/>
</dbReference>
<gene>
    <name evidence="1" type="ORF">NSO95_09270</name>
</gene>
<dbReference type="Proteomes" id="UP001206067">
    <property type="component" value="Unassembled WGS sequence"/>
</dbReference>
<accession>A0ABT1XR68</accession>
<reference evidence="1 2" key="1">
    <citation type="submission" date="2022-08" db="EMBL/GenBank/DDBJ databases">
        <title>Polyphasic taxonomy analysis of Qipengyuania sp.RS5-5.</title>
        <authorList>
            <person name="Xamxidin M."/>
            <person name="Wu M."/>
        </authorList>
    </citation>
    <scope>NUCLEOTIDE SEQUENCE [LARGE SCALE GENOMIC DNA]</scope>
    <source>
        <strain evidence="1 2">RS5-5</strain>
    </source>
</reference>
<dbReference type="EMBL" id="JANKHH010000005">
    <property type="protein sequence ID" value="MCR2834131.1"/>
    <property type="molecule type" value="Genomic_DNA"/>
</dbReference>
<organism evidence="1 2">
    <name type="scientific">Parerythrobacter lacustris</name>
    <dbReference type="NCBI Taxonomy" id="2969984"/>
    <lineage>
        <taxon>Bacteria</taxon>
        <taxon>Pseudomonadati</taxon>
        <taxon>Pseudomonadota</taxon>
        <taxon>Alphaproteobacteria</taxon>
        <taxon>Sphingomonadales</taxon>
        <taxon>Erythrobacteraceae</taxon>
        <taxon>Parerythrobacter</taxon>
    </lineage>
</organism>
<comment type="caution">
    <text evidence="1">The sequence shown here is derived from an EMBL/GenBank/DDBJ whole genome shotgun (WGS) entry which is preliminary data.</text>
</comment>
<proteinExistence type="predicted"/>
<evidence type="ECO:0000313" key="1">
    <source>
        <dbReference type="EMBL" id="MCR2834131.1"/>
    </source>
</evidence>